<organism evidence="1">
    <name type="scientific">bioreactor metagenome</name>
    <dbReference type="NCBI Taxonomy" id="1076179"/>
    <lineage>
        <taxon>unclassified sequences</taxon>
        <taxon>metagenomes</taxon>
        <taxon>ecological metagenomes</taxon>
    </lineage>
</organism>
<evidence type="ECO:0000313" key="1">
    <source>
        <dbReference type="EMBL" id="MPM59683.1"/>
    </source>
</evidence>
<protein>
    <submittedName>
        <fullName evidence="1">Uncharacterized protein</fullName>
    </submittedName>
</protein>
<accession>A0A645B981</accession>
<proteinExistence type="predicted"/>
<gene>
    <name evidence="1" type="ORF">SDC9_106529</name>
</gene>
<name>A0A645B981_9ZZZZ</name>
<comment type="caution">
    <text evidence="1">The sequence shown here is derived from an EMBL/GenBank/DDBJ whole genome shotgun (WGS) entry which is preliminary data.</text>
</comment>
<dbReference type="AlphaFoldDB" id="A0A645B981"/>
<sequence length="175" mass="18952">MLLLPSRHDPVKDIDGKNAHLIQRLDDGGQGGKRIAGGVQSIESDDRHIVGNPKTRCGKLFQGSLGHPVVETDEAVERQVIVEQIPDSLPSRHIGEGTGHDQGGIDFDAVSLKLLDAGTQSSYRLLMGFRALEDGKPTTVVHFNQVLHQRSDALVAFHCYVAHPLHPHADGNPGQ</sequence>
<dbReference type="EMBL" id="VSSQ01017406">
    <property type="protein sequence ID" value="MPM59683.1"/>
    <property type="molecule type" value="Genomic_DNA"/>
</dbReference>
<reference evidence="1" key="1">
    <citation type="submission" date="2019-08" db="EMBL/GenBank/DDBJ databases">
        <authorList>
            <person name="Kucharzyk K."/>
            <person name="Murdoch R.W."/>
            <person name="Higgins S."/>
            <person name="Loffler F."/>
        </authorList>
    </citation>
    <scope>NUCLEOTIDE SEQUENCE</scope>
</reference>